<reference evidence="8" key="1">
    <citation type="submission" date="2018-06" db="EMBL/GenBank/DDBJ databases">
        <authorList>
            <person name="Zhirakovskaya E."/>
        </authorList>
    </citation>
    <scope>NUCLEOTIDE SEQUENCE</scope>
</reference>
<dbReference type="PANTHER" id="PTHR33778:SF1">
    <property type="entry name" value="MAGNESIUM TRANSPORTER YHID-RELATED"/>
    <property type="match status" value="1"/>
</dbReference>
<proteinExistence type="predicted"/>
<evidence type="ECO:0000259" key="7">
    <source>
        <dbReference type="Pfam" id="PF02308"/>
    </source>
</evidence>
<keyword evidence="4 6" id="KW-1133">Transmembrane helix</keyword>
<evidence type="ECO:0000256" key="5">
    <source>
        <dbReference type="ARBA" id="ARBA00023136"/>
    </source>
</evidence>
<evidence type="ECO:0000256" key="1">
    <source>
        <dbReference type="ARBA" id="ARBA00004651"/>
    </source>
</evidence>
<keyword evidence="3 6" id="KW-0812">Transmembrane</keyword>
<dbReference type="GO" id="GO:0005886">
    <property type="term" value="C:plasma membrane"/>
    <property type="evidence" value="ECO:0007669"/>
    <property type="project" value="UniProtKB-SubCell"/>
</dbReference>
<keyword evidence="2" id="KW-1003">Cell membrane</keyword>
<keyword evidence="5 6" id="KW-0472">Membrane</keyword>
<feature type="transmembrane region" description="Helical" evidence="6">
    <location>
        <begin position="76"/>
        <end position="93"/>
    </location>
</feature>
<sequence length="234" mass="24767">MFDNNQWLIDLTNSVAFFGGIRVAIAAAIGIVLGLERQFSNKDAGTRTYALVAAGSALFTVLSIEGFEAADSSRVAAQVVTGIGFLGAGLIFRQGMSVQGLTTAAGLWSVAAIGMAAGTGLWGLAIVVAILILVVLKVSDRFSTQLRSQAKRRAHWSVRVTVSDATTIEDLKTLVETLAPSAARPLPDIGHWAIGQRKGLPTISLILNDNELNQLVPVFEAHEGVTKLRIEETG</sequence>
<feature type="transmembrane region" description="Helical" evidence="6">
    <location>
        <begin position="15"/>
        <end position="35"/>
    </location>
</feature>
<dbReference type="PRINTS" id="PR01837">
    <property type="entry name" value="MGTCSAPBPROT"/>
</dbReference>
<accession>A0A3B0TEI9</accession>
<name>A0A3B0TEI9_9ZZZZ</name>
<organism evidence="8">
    <name type="scientific">hydrothermal vent metagenome</name>
    <dbReference type="NCBI Taxonomy" id="652676"/>
    <lineage>
        <taxon>unclassified sequences</taxon>
        <taxon>metagenomes</taxon>
        <taxon>ecological metagenomes</taxon>
    </lineage>
</organism>
<evidence type="ECO:0000256" key="6">
    <source>
        <dbReference type="SAM" id="Phobius"/>
    </source>
</evidence>
<protein>
    <submittedName>
        <fullName evidence="8">Mg(2+)-transport-ATPase-associated protein MgtC</fullName>
    </submittedName>
</protein>
<evidence type="ECO:0000256" key="3">
    <source>
        <dbReference type="ARBA" id="ARBA00022692"/>
    </source>
</evidence>
<evidence type="ECO:0000256" key="2">
    <source>
        <dbReference type="ARBA" id="ARBA00022475"/>
    </source>
</evidence>
<dbReference type="InterPro" id="IPR049177">
    <property type="entry name" value="MgtC_SapB_SrpB_YhiD_N"/>
</dbReference>
<dbReference type="EMBL" id="UOEI01000427">
    <property type="protein sequence ID" value="VAW05386.1"/>
    <property type="molecule type" value="Genomic_DNA"/>
</dbReference>
<gene>
    <name evidence="8" type="ORF">MNBD_ACTINO01-557</name>
</gene>
<dbReference type="Pfam" id="PF02308">
    <property type="entry name" value="MgtC"/>
    <property type="match status" value="1"/>
</dbReference>
<feature type="transmembrane region" description="Helical" evidence="6">
    <location>
        <begin position="105"/>
        <end position="136"/>
    </location>
</feature>
<dbReference type="AlphaFoldDB" id="A0A3B0TEI9"/>
<dbReference type="PANTHER" id="PTHR33778">
    <property type="entry name" value="PROTEIN MGTC"/>
    <property type="match status" value="1"/>
</dbReference>
<evidence type="ECO:0000313" key="8">
    <source>
        <dbReference type="EMBL" id="VAW05386.1"/>
    </source>
</evidence>
<dbReference type="InterPro" id="IPR003416">
    <property type="entry name" value="MgtC/SapB/SrpB/YhiD_fam"/>
</dbReference>
<feature type="transmembrane region" description="Helical" evidence="6">
    <location>
        <begin position="47"/>
        <end position="64"/>
    </location>
</feature>
<comment type="subcellular location">
    <subcellularLocation>
        <location evidence="1">Cell membrane</location>
        <topology evidence="1">Multi-pass membrane protein</topology>
    </subcellularLocation>
</comment>
<evidence type="ECO:0000256" key="4">
    <source>
        <dbReference type="ARBA" id="ARBA00022989"/>
    </source>
</evidence>
<feature type="domain" description="MgtC/SapB/SrpB/YhiD N-terminal" evidence="7">
    <location>
        <begin position="24"/>
        <end position="142"/>
    </location>
</feature>